<dbReference type="RefSeq" id="WP_007396627.1">
    <property type="nucleotide sequence ID" value="NZ_NKUE01000038.1"/>
</dbReference>
<evidence type="ECO:0000313" key="2">
    <source>
        <dbReference type="Proteomes" id="UP000237344"/>
    </source>
</evidence>
<sequence length="130" mass="12789">MANSLYSVFLQQALTKNIDVTDGSIRLALLDNSYSFNAGDADTTSALKALVGAAVAPSAAVTVAGGSVTIPAATFAAIASGTTVQAVLVYSGTTPIAYIDTATGIPASTDGSTITVSWTAAAITLGLTAS</sequence>
<proteinExistence type="predicted"/>
<gene>
    <name evidence="1" type="ORF">KMAL_28030</name>
</gene>
<protein>
    <submittedName>
        <fullName evidence="1">Uncharacterized protein</fullName>
    </submittedName>
</protein>
<evidence type="ECO:0000313" key="1">
    <source>
        <dbReference type="EMBL" id="POF61584.1"/>
    </source>
</evidence>
<comment type="caution">
    <text evidence="1">The sequence shown here is derived from an EMBL/GenBank/DDBJ whole genome shotgun (WGS) entry which is preliminary data.</text>
</comment>
<dbReference type="AlphaFoldDB" id="A0A2S3VY71"/>
<keyword evidence="2" id="KW-1185">Reference proteome</keyword>
<dbReference type="Proteomes" id="UP000237344">
    <property type="component" value="Unassembled WGS sequence"/>
</dbReference>
<name>A0A2S3VY71_9PROT</name>
<organism evidence="1 2">
    <name type="scientific">Novacetimonas maltaceti</name>
    <dbReference type="NCBI Taxonomy" id="1203393"/>
    <lineage>
        <taxon>Bacteria</taxon>
        <taxon>Pseudomonadati</taxon>
        <taxon>Pseudomonadota</taxon>
        <taxon>Alphaproteobacteria</taxon>
        <taxon>Acetobacterales</taxon>
        <taxon>Acetobacteraceae</taxon>
        <taxon>Novacetimonas</taxon>
    </lineage>
</organism>
<dbReference type="EMBL" id="POTC01000058">
    <property type="protein sequence ID" value="POF61584.1"/>
    <property type="molecule type" value="Genomic_DNA"/>
</dbReference>
<reference evidence="1 2" key="1">
    <citation type="submission" date="2018-01" db="EMBL/GenBank/DDBJ databases">
        <title>Draft Genome Sequence of Komagataeibacter maltaceti LMG 1529, a Vinegar Producing Acetic Acid Bacterium Isolated from Malt Vinegar Brewery Acetifiers.</title>
        <authorList>
            <person name="Zhang Q."/>
            <person name="Hollensteiner J."/>
            <person name="Poehlein A."/>
            <person name="Daniel R."/>
        </authorList>
    </citation>
    <scope>NUCLEOTIDE SEQUENCE [LARGE SCALE GENOMIC DNA]</scope>
    <source>
        <strain evidence="1 2">LMG 1529</strain>
    </source>
</reference>
<accession>A0A2S3VY71</accession>